<dbReference type="AlphaFoldDB" id="A0ABD2ZGM7"/>
<dbReference type="FunFam" id="1.25.40.10:FF:000651">
    <property type="entry name" value="Pentatricopeptide repeat-containing protein mitochondrial"/>
    <property type="match status" value="1"/>
</dbReference>
<proteinExistence type="inferred from homology"/>
<dbReference type="EMBL" id="JBJUIK010000009">
    <property type="protein sequence ID" value="KAL3517567.1"/>
    <property type="molecule type" value="Genomic_DNA"/>
</dbReference>
<keyword evidence="2" id="KW-0677">Repeat</keyword>
<organism evidence="4 5">
    <name type="scientific">Cinchona calisaya</name>
    <dbReference type="NCBI Taxonomy" id="153742"/>
    <lineage>
        <taxon>Eukaryota</taxon>
        <taxon>Viridiplantae</taxon>
        <taxon>Streptophyta</taxon>
        <taxon>Embryophyta</taxon>
        <taxon>Tracheophyta</taxon>
        <taxon>Spermatophyta</taxon>
        <taxon>Magnoliopsida</taxon>
        <taxon>eudicotyledons</taxon>
        <taxon>Gunneridae</taxon>
        <taxon>Pentapetalae</taxon>
        <taxon>asterids</taxon>
        <taxon>lamiids</taxon>
        <taxon>Gentianales</taxon>
        <taxon>Rubiaceae</taxon>
        <taxon>Cinchonoideae</taxon>
        <taxon>Cinchoneae</taxon>
        <taxon>Cinchona</taxon>
    </lineage>
</organism>
<dbReference type="Gene3D" id="1.25.40.10">
    <property type="entry name" value="Tetratricopeptide repeat domain"/>
    <property type="match status" value="3"/>
</dbReference>
<sequence length="515" mass="59152">MFPRLVRKSFAVVRYFSTETIGATVNPPQSGGVSSKMTGTGGRDTLGRRLLSLVYTKRSAVIAIRKWKEEGQVVQKYELNRIVRELRKLKRYKHALEVCEWMRIQEDIKLLSGDYAVHLDLIAKVRGMNSAEKFFEDLPDKMKDHTTCSALLHTYTQHKESDKAEALIAKMSECGFLKHPLPYNHMLTLYVSTGQLEKVSAMIQELKKNTSPDVVMYNLWLSVCALQNDVETAEKVFLELQKEKVDPDWVTYSTLTNIYIKNSLKKKAASTLGEMEKRISKKVRPAYSSLISLHTSLEHKDEVYWIWKKMKSMFCKLNDSEYMCMIASLLKLREFGKADKLYTEWCSVSPTGDSRIPNLLLASYINNDQMEMAEKFYNQMVEKGITPSYTTWELLTWGYLKQKKMEKILDCFDKATGSVKKWDPDVKMVKEVFGILEENGDIEGAEKLLVTLRHAGHLNTEIYNSLLRTYAKAGKMPVIVSERMKKDNVQPNEDTRKLINLTSKMCVTEVPSSLS</sequence>
<evidence type="ECO:0000256" key="3">
    <source>
        <dbReference type="PROSITE-ProRule" id="PRU00708"/>
    </source>
</evidence>
<feature type="repeat" description="PPR" evidence="3">
    <location>
        <begin position="144"/>
        <end position="178"/>
    </location>
</feature>
<dbReference type="PANTHER" id="PTHR45717">
    <property type="entry name" value="OS12G0527900 PROTEIN"/>
    <property type="match status" value="1"/>
</dbReference>
<dbReference type="Pfam" id="PF01535">
    <property type="entry name" value="PPR"/>
    <property type="match status" value="4"/>
</dbReference>
<dbReference type="Pfam" id="PF13041">
    <property type="entry name" value="PPR_2"/>
    <property type="match status" value="1"/>
</dbReference>
<comment type="caution">
    <text evidence="4">The sequence shown here is derived from an EMBL/GenBank/DDBJ whole genome shotgun (WGS) entry which is preliminary data.</text>
</comment>
<dbReference type="InterPro" id="IPR011990">
    <property type="entry name" value="TPR-like_helical_dom_sf"/>
</dbReference>
<dbReference type="PROSITE" id="PS51375">
    <property type="entry name" value="PPR"/>
    <property type="match status" value="3"/>
</dbReference>
<comment type="similarity">
    <text evidence="1">Belongs to the PPR family. P subfamily.</text>
</comment>
<protein>
    <recommendedName>
        <fullName evidence="6">Pentatricopeptide repeat-containing protein</fullName>
    </recommendedName>
</protein>
<dbReference type="Proteomes" id="UP001630127">
    <property type="component" value="Unassembled WGS sequence"/>
</dbReference>
<reference evidence="4 5" key="1">
    <citation type="submission" date="2024-11" db="EMBL/GenBank/DDBJ databases">
        <title>A near-complete genome assembly of Cinchona calisaya.</title>
        <authorList>
            <person name="Lian D.C."/>
            <person name="Zhao X.W."/>
            <person name="Wei L."/>
        </authorList>
    </citation>
    <scope>NUCLEOTIDE SEQUENCE [LARGE SCALE GENOMIC DNA]</scope>
    <source>
        <tissue evidence="4">Nenye</tissue>
    </source>
</reference>
<evidence type="ECO:0000313" key="5">
    <source>
        <dbReference type="Proteomes" id="UP001630127"/>
    </source>
</evidence>
<feature type="repeat" description="PPR" evidence="3">
    <location>
        <begin position="213"/>
        <end position="247"/>
    </location>
</feature>
<dbReference type="InterPro" id="IPR002885">
    <property type="entry name" value="PPR_rpt"/>
</dbReference>
<dbReference type="PANTHER" id="PTHR45717:SF45">
    <property type="entry name" value="OS12G0527900 PROTEIN"/>
    <property type="match status" value="1"/>
</dbReference>
<gene>
    <name evidence="4" type="ORF">ACH5RR_020156</name>
</gene>
<accession>A0ABD2ZGM7</accession>
<dbReference type="SUPFAM" id="SSF81901">
    <property type="entry name" value="HCP-like"/>
    <property type="match status" value="1"/>
</dbReference>
<evidence type="ECO:0000256" key="1">
    <source>
        <dbReference type="ARBA" id="ARBA00007626"/>
    </source>
</evidence>
<evidence type="ECO:0000256" key="2">
    <source>
        <dbReference type="ARBA" id="ARBA00022737"/>
    </source>
</evidence>
<evidence type="ECO:0008006" key="6">
    <source>
        <dbReference type="Google" id="ProtNLM"/>
    </source>
</evidence>
<dbReference type="FunFam" id="1.25.40.10:FF:000253">
    <property type="entry name" value="Pentatricopeptide repeat-containing protein"/>
    <property type="match status" value="1"/>
</dbReference>
<name>A0ABD2ZGM7_9GENT</name>
<dbReference type="NCBIfam" id="TIGR00756">
    <property type="entry name" value="PPR"/>
    <property type="match status" value="3"/>
</dbReference>
<evidence type="ECO:0000313" key="4">
    <source>
        <dbReference type="EMBL" id="KAL3517567.1"/>
    </source>
</evidence>
<keyword evidence="5" id="KW-1185">Reference proteome</keyword>
<dbReference type="Pfam" id="PF13812">
    <property type="entry name" value="PPR_3"/>
    <property type="match status" value="1"/>
</dbReference>
<feature type="repeat" description="PPR" evidence="3">
    <location>
        <begin position="353"/>
        <end position="387"/>
    </location>
</feature>
<dbReference type="GO" id="GO:0003729">
    <property type="term" value="F:mRNA binding"/>
    <property type="evidence" value="ECO:0007669"/>
    <property type="project" value="UniProtKB-ARBA"/>
</dbReference>